<reference evidence="4 5" key="1">
    <citation type="journal article" date="2018" name="Proc. Natl. Acad. Sci. U.S.A.">
        <title>Draft genome sequence of Camellia sinensis var. sinensis provides insights into the evolution of the tea genome and tea quality.</title>
        <authorList>
            <person name="Wei C."/>
            <person name="Yang H."/>
            <person name="Wang S."/>
            <person name="Zhao J."/>
            <person name="Liu C."/>
            <person name="Gao L."/>
            <person name="Xia E."/>
            <person name="Lu Y."/>
            <person name="Tai Y."/>
            <person name="She G."/>
            <person name="Sun J."/>
            <person name="Cao H."/>
            <person name="Tong W."/>
            <person name="Gao Q."/>
            <person name="Li Y."/>
            <person name="Deng W."/>
            <person name="Jiang X."/>
            <person name="Wang W."/>
            <person name="Chen Q."/>
            <person name="Zhang S."/>
            <person name="Li H."/>
            <person name="Wu J."/>
            <person name="Wang P."/>
            <person name="Li P."/>
            <person name="Shi C."/>
            <person name="Zheng F."/>
            <person name="Jian J."/>
            <person name="Huang B."/>
            <person name="Shan D."/>
            <person name="Shi M."/>
            <person name="Fang C."/>
            <person name="Yue Y."/>
            <person name="Li F."/>
            <person name="Li D."/>
            <person name="Wei S."/>
            <person name="Han B."/>
            <person name="Jiang C."/>
            <person name="Yin Y."/>
            <person name="Xia T."/>
            <person name="Zhang Z."/>
            <person name="Bennetzen J.L."/>
            <person name="Zhao S."/>
            <person name="Wan X."/>
        </authorList>
    </citation>
    <scope>NUCLEOTIDE SEQUENCE [LARGE SCALE GENOMIC DNA]</scope>
    <source>
        <strain evidence="5">cv. Shuchazao</strain>
        <tissue evidence="4">Leaf</tissue>
    </source>
</reference>
<dbReference type="Pfam" id="PF07859">
    <property type="entry name" value="Abhydrolase_3"/>
    <property type="match status" value="1"/>
</dbReference>
<evidence type="ECO:0000313" key="5">
    <source>
        <dbReference type="Proteomes" id="UP000306102"/>
    </source>
</evidence>
<dbReference type="GO" id="GO:0016787">
    <property type="term" value="F:hydrolase activity"/>
    <property type="evidence" value="ECO:0007669"/>
    <property type="project" value="InterPro"/>
</dbReference>
<dbReference type="Proteomes" id="UP000306102">
    <property type="component" value="Unassembled WGS sequence"/>
</dbReference>
<dbReference type="InterPro" id="IPR029058">
    <property type="entry name" value="AB_hydrolase_fold"/>
</dbReference>
<sequence>MDSPRRKIVDDFLPLLLVYNDGTVHRFINPPHVPPSLSSTPSSKDITLSPPSSSSSNPLSARLYLPSSSPAKLPILLCFHGGFFCVGSAFSAAHHRFASSLSSLSPSLLLSVDYRLAPEHPLPAAYHDAWTALQWLASHSTGLGDEHWLTLHADFNKIFIIGDSSGGNIAHYLAMKAGREGLPNGVTISGVIVIHPFFWGSDPMADNLVWSHEDRIGSRLWKFVYPDSPGGLDDPLLNPCAPGAPDLAGLGCSRLLVCVAEKDPLRERNLKYYEAVRDSDWVGEVELYEVAGEDHVFHVLKPEAETSKMMMKRLVSFINKSIDTTKQSHETDIESITNQSHIDTESTTKQSHESDIESITNQSHIDTESTTKQSHEADIESITNQSHIDTESTTKLSHEADIESITNQSHKAEEE</sequence>
<comment type="caution">
    <text evidence="4">The sequence shown here is derived from an EMBL/GenBank/DDBJ whole genome shotgun (WGS) entry which is preliminary data.</text>
</comment>
<dbReference type="SUPFAM" id="SSF53474">
    <property type="entry name" value="alpha/beta-Hydrolases"/>
    <property type="match status" value="1"/>
</dbReference>
<evidence type="ECO:0000259" key="3">
    <source>
        <dbReference type="Pfam" id="PF07859"/>
    </source>
</evidence>
<gene>
    <name evidence="4" type="ORF">TEA_013651</name>
</gene>
<dbReference type="PANTHER" id="PTHR23024">
    <property type="entry name" value="ARYLACETAMIDE DEACETYLASE"/>
    <property type="match status" value="1"/>
</dbReference>
<feature type="compositionally biased region" description="Basic and acidic residues" evidence="2">
    <location>
        <begin position="342"/>
        <end position="355"/>
    </location>
</feature>
<feature type="region of interest" description="Disordered" evidence="2">
    <location>
        <begin position="335"/>
        <end position="415"/>
    </location>
</feature>
<protein>
    <recommendedName>
        <fullName evidence="3">Alpha/beta hydrolase fold-3 domain-containing protein</fullName>
    </recommendedName>
</protein>
<dbReference type="PANTHER" id="PTHR23024:SF551">
    <property type="entry name" value="2-HYDROXYISOFLAVANONE DEHYDRATASE-LIKE"/>
    <property type="match status" value="1"/>
</dbReference>
<feature type="region of interest" description="Disordered" evidence="2">
    <location>
        <begin position="35"/>
        <end position="58"/>
    </location>
</feature>
<name>A0A4S4DS58_CAMSN</name>
<feature type="compositionally biased region" description="Low complexity" evidence="2">
    <location>
        <begin position="42"/>
        <end position="58"/>
    </location>
</feature>
<organism evidence="4 5">
    <name type="scientific">Camellia sinensis var. sinensis</name>
    <name type="common">China tea</name>
    <dbReference type="NCBI Taxonomy" id="542762"/>
    <lineage>
        <taxon>Eukaryota</taxon>
        <taxon>Viridiplantae</taxon>
        <taxon>Streptophyta</taxon>
        <taxon>Embryophyta</taxon>
        <taxon>Tracheophyta</taxon>
        <taxon>Spermatophyta</taxon>
        <taxon>Magnoliopsida</taxon>
        <taxon>eudicotyledons</taxon>
        <taxon>Gunneridae</taxon>
        <taxon>Pentapetalae</taxon>
        <taxon>asterids</taxon>
        <taxon>Ericales</taxon>
        <taxon>Theaceae</taxon>
        <taxon>Camellia</taxon>
    </lineage>
</organism>
<dbReference type="STRING" id="542762.A0A4S4DS58"/>
<feature type="domain" description="Alpha/beta hydrolase fold-3" evidence="3">
    <location>
        <begin position="76"/>
        <end position="298"/>
    </location>
</feature>
<dbReference type="AlphaFoldDB" id="A0A4S4DS58"/>
<keyword evidence="5" id="KW-1185">Reference proteome</keyword>
<proteinExistence type="inferred from homology"/>
<evidence type="ECO:0000256" key="2">
    <source>
        <dbReference type="SAM" id="MobiDB-lite"/>
    </source>
</evidence>
<accession>A0A4S4DS58</accession>
<dbReference type="EMBL" id="SDRB02010658">
    <property type="protein sequence ID" value="THG05206.1"/>
    <property type="molecule type" value="Genomic_DNA"/>
</dbReference>
<feature type="compositionally biased region" description="Basic and acidic residues" evidence="2">
    <location>
        <begin position="388"/>
        <end position="401"/>
    </location>
</feature>
<dbReference type="InterPro" id="IPR050466">
    <property type="entry name" value="Carboxylest/Gibb_receptor"/>
</dbReference>
<feature type="compositionally biased region" description="Basic and acidic residues" evidence="2">
    <location>
        <begin position="365"/>
        <end position="378"/>
    </location>
</feature>
<dbReference type="Gene3D" id="3.40.50.1820">
    <property type="entry name" value="alpha/beta hydrolase"/>
    <property type="match status" value="1"/>
</dbReference>
<comment type="similarity">
    <text evidence="1">Belongs to the 'GDXG' lipolytic enzyme family.</text>
</comment>
<evidence type="ECO:0000313" key="4">
    <source>
        <dbReference type="EMBL" id="THG05206.1"/>
    </source>
</evidence>
<evidence type="ECO:0000256" key="1">
    <source>
        <dbReference type="ARBA" id="ARBA00010515"/>
    </source>
</evidence>
<dbReference type="InterPro" id="IPR013094">
    <property type="entry name" value="AB_hydrolase_3"/>
</dbReference>